<dbReference type="OrthoDB" id="9807064at2"/>
<dbReference type="InterPro" id="IPR003142">
    <property type="entry name" value="BPL_C"/>
</dbReference>
<feature type="compositionally biased region" description="Basic and acidic residues" evidence="4">
    <location>
        <begin position="264"/>
        <end position="275"/>
    </location>
</feature>
<keyword evidence="7" id="KW-1185">Reference proteome</keyword>
<dbReference type="STRING" id="574650.SAMN04487966_10838"/>
<evidence type="ECO:0000256" key="1">
    <source>
        <dbReference type="ARBA" id="ARBA00022598"/>
    </source>
</evidence>
<feature type="domain" description="BPL/LPL catalytic" evidence="5">
    <location>
        <begin position="7"/>
        <end position="193"/>
    </location>
</feature>
<dbReference type="AlphaFoldDB" id="A0A1I7MP39"/>
<dbReference type="InterPro" id="IPR045864">
    <property type="entry name" value="aa-tRNA-synth_II/BPL/LPL"/>
</dbReference>
<proteinExistence type="predicted"/>
<dbReference type="GO" id="GO:0005737">
    <property type="term" value="C:cytoplasm"/>
    <property type="evidence" value="ECO:0007669"/>
    <property type="project" value="TreeGrafter"/>
</dbReference>
<dbReference type="CDD" id="cd16442">
    <property type="entry name" value="BPL"/>
    <property type="match status" value="1"/>
</dbReference>
<evidence type="ECO:0000256" key="3">
    <source>
        <dbReference type="ARBA" id="ARBA00024227"/>
    </source>
</evidence>
<feature type="region of interest" description="Disordered" evidence="4">
    <location>
        <begin position="34"/>
        <end position="56"/>
    </location>
</feature>
<dbReference type="Gene3D" id="2.30.30.100">
    <property type="match status" value="1"/>
</dbReference>
<dbReference type="NCBIfam" id="TIGR00121">
    <property type="entry name" value="birA_ligase"/>
    <property type="match status" value="1"/>
</dbReference>
<dbReference type="GO" id="GO:0004077">
    <property type="term" value="F:biotin--[biotin carboxyl-carrier protein] ligase activity"/>
    <property type="evidence" value="ECO:0007669"/>
    <property type="project" value="UniProtKB-EC"/>
</dbReference>
<evidence type="ECO:0000256" key="2">
    <source>
        <dbReference type="ARBA" id="ARBA00023267"/>
    </source>
</evidence>
<protein>
    <recommendedName>
        <fullName evidence="3">biotin--[biotin carboxyl-carrier protein] ligase</fullName>
        <ecNumber evidence="3">6.3.4.15</ecNumber>
    </recommendedName>
</protein>
<dbReference type="PANTHER" id="PTHR12835">
    <property type="entry name" value="BIOTIN PROTEIN LIGASE"/>
    <property type="match status" value="1"/>
</dbReference>
<feature type="region of interest" description="Disordered" evidence="4">
    <location>
        <begin position="246"/>
        <end position="292"/>
    </location>
</feature>
<dbReference type="EC" id="6.3.4.15" evidence="3"/>
<evidence type="ECO:0000256" key="4">
    <source>
        <dbReference type="SAM" id="MobiDB-lite"/>
    </source>
</evidence>
<keyword evidence="2" id="KW-0092">Biotin</keyword>
<name>A0A1I7MP39_9MICC</name>
<dbReference type="Pfam" id="PF02237">
    <property type="entry name" value="BPL_C"/>
    <property type="match status" value="1"/>
</dbReference>
<accession>A0A1I7MP39</accession>
<dbReference type="Proteomes" id="UP000198881">
    <property type="component" value="Unassembled WGS sequence"/>
</dbReference>
<dbReference type="Pfam" id="PF03099">
    <property type="entry name" value="BPL_LplA_LipB"/>
    <property type="match status" value="1"/>
</dbReference>
<gene>
    <name evidence="6" type="ORF">SAMN04487966_10838</name>
</gene>
<keyword evidence="1 6" id="KW-0436">Ligase</keyword>
<dbReference type="PROSITE" id="PS51733">
    <property type="entry name" value="BPL_LPL_CATALYTIC"/>
    <property type="match status" value="1"/>
</dbReference>
<dbReference type="EMBL" id="FPCG01000008">
    <property type="protein sequence ID" value="SFV23684.1"/>
    <property type="molecule type" value="Genomic_DNA"/>
</dbReference>
<reference evidence="6 7" key="1">
    <citation type="submission" date="2016-10" db="EMBL/GenBank/DDBJ databases">
        <authorList>
            <person name="de Groot N.N."/>
        </authorList>
    </citation>
    <scope>NUCLEOTIDE SEQUENCE [LARGE SCALE GENOMIC DNA]</scope>
    <source>
        <strain evidence="6 7">CGMCC 1.7054</strain>
    </source>
</reference>
<dbReference type="PANTHER" id="PTHR12835:SF5">
    <property type="entry name" value="BIOTIN--PROTEIN LIGASE"/>
    <property type="match status" value="1"/>
</dbReference>
<dbReference type="InterPro" id="IPR004143">
    <property type="entry name" value="BPL_LPL_catalytic"/>
</dbReference>
<dbReference type="RefSeq" id="WP_091697973.1">
    <property type="nucleotide sequence ID" value="NZ_FPCG01000008.1"/>
</dbReference>
<dbReference type="SUPFAM" id="SSF55681">
    <property type="entry name" value="Class II aaRS and biotin synthetases"/>
    <property type="match status" value="1"/>
</dbReference>
<sequence length="305" mass="31954">MTDAQSNTTPDSSLTWLEHTDSTQQVVLDGAAQDPQTWPHGAAAATADQRSGRGRLGRTWMAPAGSALALSVLLRPTVAPAHWSWITLAAAATLTDLLREQGVPAQIKWPNDVLVEDGRKVSGILATVVPDRSGLVLGIGLNLDFGPAGPPVPTAADLTHWWADAATLDRPTLAQRLRDAVVAAVDTLQDGLAHEPEPVDGSHPAVRHIADRLATLGQQVRAEQPDGSTLTGRAVGLGAGGTLLLETGQGTAHPDDGHAPTSERAGHAQPEHGMMEESADSAPSRPAEVRRVEISAADVVHLRPR</sequence>
<organism evidence="6 7">
    <name type="scientific">Micrococcus terreus</name>
    <dbReference type="NCBI Taxonomy" id="574650"/>
    <lineage>
        <taxon>Bacteria</taxon>
        <taxon>Bacillati</taxon>
        <taxon>Actinomycetota</taxon>
        <taxon>Actinomycetes</taxon>
        <taxon>Micrococcales</taxon>
        <taxon>Micrococcaceae</taxon>
        <taxon>Micrococcus</taxon>
    </lineage>
</organism>
<evidence type="ECO:0000313" key="6">
    <source>
        <dbReference type="EMBL" id="SFV23684.1"/>
    </source>
</evidence>
<evidence type="ECO:0000259" key="5">
    <source>
        <dbReference type="PROSITE" id="PS51733"/>
    </source>
</evidence>
<dbReference type="InterPro" id="IPR004408">
    <property type="entry name" value="Biotin_CoA_COase_ligase"/>
</dbReference>
<dbReference type="Gene3D" id="3.30.930.10">
    <property type="entry name" value="Bira Bifunctional Protein, Domain 2"/>
    <property type="match status" value="1"/>
</dbReference>
<evidence type="ECO:0000313" key="7">
    <source>
        <dbReference type="Proteomes" id="UP000198881"/>
    </source>
</evidence>